<evidence type="ECO:0000256" key="6">
    <source>
        <dbReference type="ARBA" id="ARBA00022679"/>
    </source>
</evidence>
<dbReference type="InterPro" id="IPR029150">
    <property type="entry name" value="dCache_3"/>
</dbReference>
<keyword evidence="20" id="KW-1185">Reference proteome</keyword>
<dbReference type="FunFam" id="3.30.565.10:FF:000006">
    <property type="entry name" value="Sensor histidine kinase WalK"/>
    <property type="match status" value="1"/>
</dbReference>
<dbReference type="CDD" id="cd00130">
    <property type="entry name" value="PAS"/>
    <property type="match status" value="1"/>
</dbReference>
<evidence type="ECO:0000256" key="11">
    <source>
        <dbReference type="ARBA" id="ARBA00022989"/>
    </source>
</evidence>
<dbReference type="PANTHER" id="PTHR42878">
    <property type="entry name" value="TWO-COMPONENT HISTIDINE KINASE"/>
    <property type="match status" value="1"/>
</dbReference>
<evidence type="ECO:0000313" key="19">
    <source>
        <dbReference type="EMBL" id="MDR6223725.1"/>
    </source>
</evidence>
<dbReference type="SMART" id="SM00086">
    <property type="entry name" value="PAC"/>
    <property type="match status" value="2"/>
</dbReference>
<evidence type="ECO:0000256" key="12">
    <source>
        <dbReference type="ARBA" id="ARBA00023012"/>
    </source>
</evidence>
<keyword evidence="4" id="KW-1003">Cell membrane</keyword>
<dbReference type="InterPro" id="IPR029151">
    <property type="entry name" value="Sensor-like_sf"/>
</dbReference>
<evidence type="ECO:0000256" key="4">
    <source>
        <dbReference type="ARBA" id="ARBA00022475"/>
    </source>
</evidence>
<dbReference type="NCBIfam" id="TIGR00229">
    <property type="entry name" value="sensory_box"/>
    <property type="match status" value="1"/>
</dbReference>
<dbReference type="SUPFAM" id="SSF55785">
    <property type="entry name" value="PYP-like sensor domain (PAS domain)"/>
    <property type="match status" value="1"/>
</dbReference>
<evidence type="ECO:0000256" key="15">
    <source>
        <dbReference type="SAM" id="Phobius"/>
    </source>
</evidence>
<keyword evidence="8" id="KW-0547">Nucleotide-binding</keyword>
<evidence type="ECO:0000256" key="13">
    <source>
        <dbReference type="ARBA" id="ARBA00023136"/>
    </source>
</evidence>
<feature type="transmembrane region" description="Helical" evidence="15">
    <location>
        <begin position="28"/>
        <end position="53"/>
    </location>
</feature>
<dbReference type="PROSITE" id="PS50112">
    <property type="entry name" value="PAS"/>
    <property type="match status" value="1"/>
</dbReference>
<evidence type="ECO:0000259" key="18">
    <source>
        <dbReference type="PROSITE" id="PS50113"/>
    </source>
</evidence>
<keyword evidence="10" id="KW-0067">ATP-binding</keyword>
<feature type="compositionally biased region" description="Basic and acidic residues" evidence="14">
    <location>
        <begin position="1"/>
        <end position="19"/>
    </location>
</feature>
<evidence type="ECO:0000259" key="16">
    <source>
        <dbReference type="PROSITE" id="PS50109"/>
    </source>
</evidence>
<sequence>MVLSDRNEVEESDKKRSPLDKVPSSSPIIWKLLIPLLLTALILIASFSVLLWWQQDQQIEEGIQKTIDLVQNDYETTLEKQSSKMVTELNWIAVNEPLIDALEKQDPDTLLLNSQNLYDRLSQVHNISHFYYQGPDRVNVLRVHMPDKRGGSIERFTLLEAERTGNVVTGLELGSLGFFTLWAIKPVYSNGTLIGYIELGKEIEDILNSISENTGAELTVFIYKDSLDRNNWENGMLKLDREADWDRYSSKVIIYGTVPLSTAFEQPIELEEAITKGNSLEIVDNETIWHTSSMTLNDASGDEVGFMLIRQDITAERNLFAENLKRLIIRSILLFVLLCSFYFFMLKRTAQSIFENEFIVKESSDRFRSVIESAHDAVMIVNSKGKIVYWNKRAESIFGYDRDETIGAHLLTFIPERYREAHKNKFNGSDITGLTVQIEGLKKDGSEIPIELSLSSWNSKHGRYYGGVIRDITKRKEDEDMLKKYAAELERSNELKTIFADIMRHDLMNPISFINGYVGVLLETEKDPDKVTKIKCLKKVTSKLIIMIEEASKFSMLEESDEITLKVFDLEFMLRSSAMYIQKQADEKEMSIELDLHGPYFVKADPMVEDVFANILSNAIKYSPKRTKVIVDVANQGEFWKISITDSGEGIADEDKPLVFDRFKRVNKGNIKGTGLGLAIVKRIMELHEGDVGVSNNPEGQGSVFWVTLKKADL</sequence>
<gene>
    <name evidence="19" type="ORF">J2750_002201</name>
</gene>
<evidence type="ECO:0000256" key="14">
    <source>
        <dbReference type="SAM" id="MobiDB-lite"/>
    </source>
</evidence>
<dbReference type="SUPFAM" id="SSF47384">
    <property type="entry name" value="Homodimeric domain of signal transducing histidine kinase"/>
    <property type="match status" value="1"/>
</dbReference>
<dbReference type="PANTHER" id="PTHR42878:SF15">
    <property type="entry name" value="BACTERIOPHYTOCHROME"/>
    <property type="match status" value="1"/>
</dbReference>
<dbReference type="InterPro" id="IPR035965">
    <property type="entry name" value="PAS-like_dom_sf"/>
</dbReference>
<evidence type="ECO:0000256" key="8">
    <source>
        <dbReference type="ARBA" id="ARBA00022741"/>
    </source>
</evidence>
<proteinExistence type="predicted"/>
<evidence type="ECO:0000256" key="9">
    <source>
        <dbReference type="ARBA" id="ARBA00022777"/>
    </source>
</evidence>
<dbReference type="EMBL" id="JAVDQI010000011">
    <property type="protein sequence ID" value="MDR6223725.1"/>
    <property type="molecule type" value="Genomic_DNA"/>
</dbReference>
<keyword evidence="9" id="KW-0418">Kinase</keyword>
<dbReference type="InterPro" id="IPR036890">
    <property type="entry name" value="HATPase_C_sf"/>
</dbReference>
<evidence type="ECO:0000256" key="2">
    <source>
        <dbReference type="ARBA" id="ARBA00004651"/>
    </source>
</evidence>
<dbReference type="Proteomes" id="UP001185015">
    <property type="component" value="Unassembled WGS sequence"/>
</dbReference>
<evidence type="ECO:0000256" key="5">
    <source>
        <dbReference type="ARBA" id="ARBA00022553"/>
    </source>
</evidence>
<evidence type="ECO:0000256" key="10">
    <source>
        <dbReference type="ARBA" id="ARBA00022840"/>
    </source>
</evidence>
<dbReference type="InterPro" id="IPR005467">
    <property type="entry name" value="His_kinase_dom"/>
</dbReference>
<dbReference type="SMART" id="SM00091">
    <property type="entry name" value="PAS"/>
    <property type="match status" value="1"/>
</dbReference>
<keyword evidence="13 15" id="KW-0472">Membrane</keyword>
<dbReference type="GO" id="GO:0005886">
    <property type="term" value="C:plasma membrane"/>
    <property type="evidence" value="ECO:0007669"/>
    <property type="project" value="UniProtKB-SubCell"/>
</dbReference>
<dbReference type="InterPro" id="IPR000700">
    <property type="entry name" value="PAS-assoc_C"/>
</dbReference>
<dbReference type="GO" id="GO:0000156">
    <property type="term" value="F:phosphorelay response regulator activity"/>
    <property type="evidence" value="ECO:0007669"/>
    <property type="project" value="TreeGrafter"/>
</dbReference>
<protein>
    <recommendedName>
        <fullName evidence="3">histidine kinase</fullName>
        <ecNumber evidence="3">2.7.13.3</ecNumber>
    </recommendedName>
</protein>
<dbReference type="InterPro" id="IPR036097">
    <property type="entry name" value="HisK_dim/P_sf"/>
</dbReference>
<feature type="domain" description="Histidine kinase" evidence="16">
    <location>
        <begin position="502"/>
        <end position="713"/>
    </location>
</feature>
<evidence type="ECO:0000259" key="17">
    <source>
        <dbReference type="PROSITE" id="PS50112"/>
    </source>
</evidence>
<dbReference type="InterPro" id="IPR050351">
    <property type="entry name" value="BphY/WalK/GraS-like"/>
</dbReference>
<dbReference type="Gene3D" id="1.10.287.130">
    <property type="match status" value="1"/>
</dbReference>
<dbReference type="GO" id="GO:0006355">
    <property type="term" value="P:regulation of DNA-templated transcription"/>
    <property type="evidence" value="ECO:0007669"/>
    <property type="project" value="InterPro"/>
</dbReference>
<comment type="subcellular location">
    <subcellularLocation>
        <location evidence="2">Cell membrane</location>
        <topology evidence="2">Multi-pass membrane protein</topology>
    </subcellularLocation>
</comment>
<dbReference type="Gene3D" id="3.30.450.20">
    <property type="entry name" value="PAS domain"/>
    <property type="match status" value="2"/>
</dbReference>
<dbReference type="PROSITE" id="PS50109">
    <property type="entry name" value="HIS_KIN"/>
    <property type="match status" value="1"/>
</dbReference>
<accession>A0AA90U0R2</accession>
<dbReference type="InterPro" id="IPR004358">
    <property type="entry name" value="Sig_transdc_His_kin-like_C"/>
</dbReference>
<dbReference type="PRINTS" id="PR00344">
    <property type="entry name" value="BCTRLSENSOR"/>
</dbReference>
<dbReference type="GO" id="GO:0030295">
    <property type="term" value="F:protein kinase activator activity"/>
    <property type="evidence" value="ECO:0007669"/>
    <property type="project" value="TreeGrafter"/>
</dbReference>
<comment type="caution">
    <text evidence="19">The sequence shown here is derived from an EMBL/GenBank/DDBJ whole genome shotgun (WGS) entry which is preliminary data.</text>
</comment>
<dbReference type="GO" id="GO:0005524">
    <property type="term" value="F:ATP binding"/>
    <property type="evidence" value="ECO:0007669"/>
    <property type="project" value="UniProtKB-KW"/>
</dbReference>
<dbReference type="SUPFAM" id="SSF55874">
    <property type="entry name" value="ATPase domain of HSP90 chaperone/DNA topoisomerase II/histidine kinase"/>
    <property type="match status" value="1"/>
</dbReference>
<dbReference type="GO" id="GO:0007234">
    <property type="term" value="P:osmosensory signaling via phosphorelay pathway"/>
    <property type="evidence" value="ECO:0007669"/>
    <property type="project" value="TreeGrafter"/>
</dbReference>
<evidence type="ECO:0000256" key="7">
    <source>
        <dbReference type="ARBA" id="ARBA00022692"/>
    </source>
</evidence>
<dbReference type="InterPro" id="IPR003661">
    <property type="entry name" value="HisK_dim/P_dom"/>
</dbReference>
<organism evidence="19 20">
    <name type="scientific">Methanococcoides alaskense</name>
    <dbReference type="NCBI Taxonomy" id="325778"/>
    <lineage>
        <taxon>Archaea</taxon>
        <taxon>Methanobacteriati</taxon>
        <taxon>Methanobacteriota</taxon>
        <taxon>Stenosarchaea group</taxon>
        <taxon>Methanomicrobia</taxon>
        <taxon>Methanosarcinales</taxon>
        <taxon>Methanosarcinaceae</taxon>
        <taxon>Methanococcoides</taxon>
    </lineage>
</organism>
<dbReference type="InterPro" id="IPR013767">
    <property type="entry name" value="PAS_fold"/>
</dbReference>
<keyword evidence="11 15" id="KW-1133">Transmembrane helix</keyword>
<keyword evidence="12" id="KW-0902">Two-component regulatory system</keyword>
<feature type="region of interest" description="Disordered" evidence="14">
    <location>
        <begin position="1"/>
        <end position="23"/>
    </location>
</feature>
<feature type="transmembrane region" description="Helical" evidence="15">
    <location>
        <begin position="327"/>
        <end position="346"/>
    </location>
</feature>
<evidence type="ECO:0000256" key="1">
    <source>
        <dbReference type="ARBA" id="ARBA00000085"/>
    </source>
</evidence>
<keyword evidence="7 15" id="KW-0812">Transmembrane</keyword>
<dbReference type="AlphaFoldDB" id="A0AA90U0R2"/>
<dbReference type="PROSITE" id="PS50113">
    <property type="entry name" value="PAC"/>
    <property type="match status" value="1"/>
</dbReference>
<comment type="catalytic activity">
    <reaction evidence="1">
        <text>ATP + protein L-histidine = ADP + protein N-phospho-L-histidine.</text>
        <dbReference type="EC" id="2.7.13.3"/>
    </reaction>
</comment>
<reference evidence="19 20" key="1">
    <citation type="submission" date="2023-07" db="EMBL/GenBank/DDBJ databases">
        <title>Genomic Encyclopedia of Type Strains, Phase IV (KMG-IV): sequencing the most valuable type-strain genomes for metagenomic binning, comparative biology and taxonomic classification.</title>
        <authorList>
            <person name="Goeker M."/>
        </authorList>
    </citation>
    <scope>NUCLEOTIDE SEQUENCE [LARGE SCALE GENOMIC DNA]</scope>
    <source>
        <strain evidence="19 20">DSM 17273</strain>
    </source>
</reference>
<dbReference type="InterPro" id="IPR003594">
    <property type="entry name" value="HATPase_dom"/>
</dbReference>
<dbReference type="EC" id="2.7.13.3" evidence="3"/>
<keyword evidence="6" id="KW-0808">Transferase</keyword>
<dbReference type="Pfam" id="PF02518">
    <property type="entry name" value="HATPase_c"/>
    <property type="match status" value="1"/>
</dbReference>
<dbReference type="SUPFAM" id="SSF103190">
    <property type="entry name" value="Sensory domain-like"/>
    <property type="match status" value="1"/>
</dbReference>
<evidence type="ECO:0000313" key="20">
    <source>
        <dbReference type="Proteomes" id="UP001185015"/>
    </source>
</evidence>
<dbReference type="InterPro" id="IPR000014">
    <property type="entry name" value="PAS"/>
</dbReference>
<dbReference type="Pfam" id="PF14827">
    <property type="entry name" value="dCache_3"/>
    <property type="match status" value="1"/>
</dbReference>
<dbReference type="GO" id="GO:0000155">
    <property type="term" value="F:phosphorelay sensor kinase activity"/>
    <property type="evidence" value="ECO:0007669"/>
    <property type="project" value="InterPro"/>
</dbReference>
<feature type="domain" description="PAS" evidence="17">
    <location>
        <begin position="363"/>
        <end position="411"/>
    </location>
</feature>
<name>A0AA90U0R2_9EURY</name>
<dbReference type="InterPro" id="IPR001610">
    <property type="entry name" value="PAC"/>
</dbReference>
<dbReference type="Gene3D" id="3.30.565.10">
    <property type="entry name" value="Histidine kinase-like ATPase, C-terminal domain"/>
    <property type="match status" value="1"/>
</dbReference>
<dbReference type="CDD" id="cd00082">
    <property type="entry name" value="HisKA"/>
    <property type="match status" value="1"/>
</dbReference>
<dbReference type="Pfam" id="PF00989">
    <property type="entry name" value="PAS"/>
    <property type="match status" value="1"/>
</dbReference>
<keyword evidence="5" id="KW-0597">Phosphoprotein</keyword>
<feature type="domain" description="PAC" evidence="18">
    <location>
        <begin position="434"/>
        <end position="484"/>
    </location>
</feature>
<dbReference type="SMART" id="SM00387">
    <property type="entry name" value="HATPase_c"/>
    <property type="match status" value="1"/>
</dbReference>
<dbReference type="RefSeq" id="WP_270095454.1">
    <property type="nucleotide sequence ID" value="NZ_JAQFFK010000001.1"/>
</dbReference>
<evidence type="ECO:0000256" key="3">
    <source>
        <dbReference type="ARBA" id="ARBA00012438"/>
    </source>
</evidence>